<evidence type="ECO:0000256" key="1">
    <source>
        <dbReference type="SAM" id="MobiDB-lite"/>
    </source>
</evidence>
<organism evidence="3 4">
    <name type="scientific">Aspergillus caelatus</name>
    <dbReference type="NCBI Taxonomy" id="61420"/>
    <lineage>
        <taxon>Eukaryota</taxon>
        <taxon>Fungi</taxon>
        <taxon>Dikarya</taxon>
        <taxon>Ascomycota</taxon>
        <taxon>Pezizomycotina</taxon>
        <taxon>Eurotiomycetes</taxon>
        <taxon>Eurotiomycetidae</taxon>
        <taxon>Eurotiales</taxon>
        <taxon>Aspergillaceae</taxon>
        <taxon>Aspergillus</taxon>
        <taxon>Aspergillus subgen. Circumdati</taxon>
    </lineage>
</organism>
<accession>A0A5N7A046</accession>
<sequence length="151" mass="16102">MKSSVSALALLYLGVPQFSVAHPTGTENLNRTEDDSKPQKHENDVFTSFPQPAGDLCNGQLKDVIVEFIPTGPGAFRIDNVPPACMTLATIFLDGPDSPDPVPLGKDNSIILFLASVTNIRSTGSASLGFSGISDDELQRLQAILDAHTQH</sequence>
<dbReference type="OrthoDB" id="4161406at2759"/>
<dbReference type="AlphaFoldDB" id="A0A5N7A046"/>
<dbReference type="EMBL" id="ML737719">
    <property type="protein sequence ID" value="KAE8361930.1"/>
    <property type="molecule type" value="Genomic_DNA"/>
</dbReference>
<dbReference type="Proteomes" id="UP000326268">
    <property type="component" value="Unassembled WGS sequence"/>
</dbReference>
<evidence type="ECO:0000313" key="4">
    <source>
        <dbReference type="Proteomes" id="UP000326268"/>
    </source>
</evidence>
<evidence type="ECO:0000256" key="2">
    <source>
        <dbReference type="SAM" id="SignalP"/>
    </source>
</evidence>
<gene>
    <name evidence="3" type="ORF">BDV27DRAFT_147405</name>
</gene>
<keyword evidence="4" id="KW-1185">Reference proteome</keyword>
<reference evidence="3 4" key="1">
    <citation type="submission" date="2019-04" db="EMBL/GenBank/DDBJ databases">
        <title>Friends and foes A comparative genomics studyof 23 Aspergillus species from section Flavi.</title>
        <authorList>
            <consortium name="DOE Joint Genome Institute"/>
            <person name="Kjaerbolling I."/>
            <person name="Vesth T."/>
            <person name="Frisvad J.C."/>
            <person name="Nybo J.L."/>
            <person name="Theobald S."/>
            <person name="Kildgaard S."/>
            <person name="Isbrandt T."/>
            <person name="Kuo A."/>
            <person name="Sato A."/>
            <person name="Lyhne E.K."/>
            <person name="Kogle M.E."/>
            <person name="Wiebenga A."/>
            <person name="Kun R.S."/>
            <person name="Lubbers R.J."/>
            <person name="Makela M.R."/>
            <person name="Barry K."/>
            <person name="Chovatia M."/>
            <person name="Clum A."/>
            <person name="Daum C."/>
            <person name="Haridas S."/>
            <person name="He G."/>
            <person name="LaButti K."/>
            <person name="Lipzen A."/>
            <person name="Mondo S."/>
            <person name="Riley R."/>
            <person name="Salamov A."/>
            <person name="Simmons B.A."/>
            <person name="Magnuson J.K."/>
            <person name="Henrissat B."/>
            <person name="Mortensen U.H."/>
            <person name="Larsen T.O."/>
            <person name="Devries R.P."/>
            <person name="Grigoriev I.V."/>
            <person name="Machida M."/>
            <person name="Baker S.E."/>
            <person name="Andersen M.R."/>
        </authorList>
    </citation>
    <scope>NUCLEOTIDE SEQUENCE [LARGE SCALE GENOMIC DNA]</scope>
    <source>
        <strain evidence="3 4">CBS 763.97</strain>
    </source>
</reference>
<proteinExistence type="predicted"/>
<evidence type="ECO:0000313" key="3">
    <source>
        <dbReference type="EMBL" id="KAE8361930.1"/>
    </source>
</evidence>
<dbReference type="GeneID" id="43655179"/>
<feature type="region of interest" description="Disordered" evidence="1">
    <location>
        <begin position="23"/>
        <end position="43"/>
    </location>
</feature>
<name>A0A5N7A046_9EURO</name>
<keyword evidence="2" id="KW-0732">Signal</keyword>
<feature type="compositionally biased region" description="Basic and acidic residues" evidence="1">
    <location>
        <begin position="30"/>
        <end position="43"/>
    </location>
</feature>
<feature type="chain" id="PRO_5024937865" evidence="2">
    <location>
        <begin position="22"/>
        <end position="151"/>
    </location>
</feature>
<dbReference type="RefSeq" id="XP_031925011.1">
    <property type="nucleotide sequence ID" value="XM_032070733.1"/>
</dbReference>
<feature type="signal peptide" evidence="2">
    <location>
        <begin position="1"/>
        <end position="21"/>
    </location>
</feature>
<protein>
    <submittedName>
        <fullName evidence="3">Uncharacterized protein</fullName>
    </submittedName>
</protein>